<evidence type="ECO:0000313" key="3">
    <source>
        <dbReference type="Proteomes" id="UP000635565"/>
    </source>
</evidence>
<protein>
    <recommendedName>
        <fullName evidence="4">Ferric oxidoreductase domain-containing protein</fullName>
    </recommendedName>
</protein>
<dbReference type="RefSeq" id="WP_201364100.1">
    <property type="nucleotide sequence ID" value="NZ_BNJJ01000012.1"/>
</dbReference>
<sequence length="216" mass="23923">MHQLLATLIEFLAISVVAALVFLLIYKAIRLFHRSEKWILPTIGCLLLLLVLERALPVLIYRPGQYALAAFSLSSTVGLVAVVGALYALGQFVTRKSYLLVKKRLHSWGAISLNNILRILRSFHPFLGWSVLIVAAIHALLYIPWLLAPPSHTGMPSGASLISGSITWGILTVLVGLGTLVEKAIRQKRIASRWRLIHAATSFVFFLTMIIHIGIR</sequence>
<feature type="transmembrane region" description="Helical" evidence="1">
    <location>
        <begin position="159"/>
        <end position="181"/>
    </location>
</feature>
<comment type="caution">
    <text evidence="2">The sequence shown here is derived from an EMBL/GenBank/DDBJ whole genome shotgun (WGS) entry which is preliminary data.</text>
</comment>
<name>A0ABQ3VJX4_9CHLR</name>
<evidence type="ECO:0000256" key="1">
    <source>
        <dbReference type="SAM" id="Phobius"/>
    </source>
</evidence>
<evidence type="ECO:0000313" key="2">
    <source>
        <dbReference type="EMBL" id="GHO86477.1"/>
    </source>
</evidence>
<feature type="transmembrane region" description="Helical" evidence="1">
    <location>
        <begin position="6"/>
        <end position="26"/>
    </location>
</feature>
<evidence type="ECO:0008006" key="4">
    <source>
        <dbReference type="Google" id="ProtNLM"/>
    </source>
</evidence>
<keyword evidence="1" id="KW-0812">Transmembrane</keyword>
<feature type="transmembrane region" description="Helical" evidence="1">
    <location>
        <begin position="38"/>
        <end position="60"/>
    </location>
</feature>
<dbReference type="EMBL" id="BNJJ01000012">
    <property type="protein sequence ID" value="GHO86477.1"/>
    <property type="molecule type" value="Genomic_DNA"/>
</dbReference>
<proteinExistence type="predicted"/>
<keyword evidence="3" id="KW-1185">Reference proteome</keyword>
<feature type="transmembrane region" description="Helical" evidence="1">
    <location>
        <begin position="126"/>
        <end position="147"/>
    </location>
</feature>
<accession>A0ABQ3VJX4</accession>
<keyword evidence="1" id="KW-1133">Transmembrane helix</keyword>
<feature type="transmembrane region" description="Helical" evidence="1">
    <location>
        <begin position="66"/>
        <end position="89"/>
    </location>
</feature>
<keyword evidence="1" id="KW-0472">Membrane</keyword>
<reference evidence="2 3" key="1">
    <citation type="journal article" date="2021" name="Int. J. Syst. Evol. Microbiol.">
        <title>Reticulibacter mediterranei gen. nov., sp. nov., within the new family Reticulibacteraceae fam. nov., and Ktedonospora formicarum gen. nov., sp. nov., Ktedonobacter robiniae sp. nov., Dictyobacter formicarum sp. nov. and Dictyobacter arantiisoli sp. nov., belonging to the class Ktedonobacteria.</title>
        <authorList>
            <person name="Yabe S."/>
            <person name="Zheng Y."/>
            <person name="Wang C.M."/>
            <person name="Sakai Y."/>
            <person name="Abe K."/>
            <person name="Yokota A."/>
            <person name="Donadio S."/>
            <person name="Cavaletti L."/>
            <person name="Monciardini P."/>
        </authorList>
    </citation>
    <scope>NUCLEOTIDE SEQUENCE [LARGE SCALE GENOMIC DNA]</scope>
    <source>
        <strain evidence="2 3">SOSP1-9</strain>
    </source>
</reference>
<gene>
    <name evidence="2" type="ORF">KSZ_44830</name>
</gene>
<organism evidence="2 3">
    <name type="scientific">Dictyobacter formicarum</name>
    <dbReference type="NCBI Taxonomy" id="2778368"/>
    <lineage>
        <taxon>Bacteria</taxon>
        <taxon>Bacillati</taxon>
        <taxon>Chloroflexota</taxon>
        <taxon>Ktedonobacteria</taxon>
        <taxon>Ktedonobacterales</taxon>
        <taxon>Dictyobacteraceae</taxon>
        <taxon>Dictyobacter</taxon>
    </lineage>
</organism>
<feature type="transmembrane region" description="Helical" evidence="1">
    <location>
        <begin position="193"/>
        <end position="215"/>
    </location>
</feature>
<dbReference type="Proteomes" id="UP000635565">
    <property type="component" value="Unassembled WGS sequence"/>
</dbReference>